<dbReference type="Proteomes" id="UP000249922">
    <property type="component" value="Chromosome"/>
</dbReference>
<proteinExistence type="predicted"/>
<reference evidence="3 4" key="1">
    <citation type="submission" date="2018-06" db="EMBL/GenBank/DDBJ databases">
        <title>Complete genome sequence of Paracoccus mutanolyticus strain RSP-02 isolated from cellulosic waste.</title>
        <authorList>
            <person name="Amrutha R.N."/>
            <person name="Shrivastav A."/>
            <person name="Buddana S.K."/>
            <person name="Deshpande U."/>
            <person name="Prakasham R.S."/>
        </authorList>
    </citation>
    <scope>NUCLEOTIDE SEQUENCE [LARGE SCALE GENOMIC DNA]</scope>
    <source>
        <strain evidence="3 4">RSP-02</strain>
    </source>
</reference>
<dbReference type="PANTHER" id="PTHR30273">
    <property type="entry name" value="PERIPLASMIC SIGNAL SENSOR AND SIGMA FACTOR ACTIVATOR FECR-RELATED"/>
    <property type="match status" value="1"/>
</dbReference>
<evidence type="ECO:0000256" key="1">
    <source>
        <dbReference type="SAM" id="MobiDB-lite"/>
    </source>
</evidence>
<keyword evidence="4" id="KW-1185">Reference proteome</keyword>
<dbReference type="PROSITE" id="PS51318">
    <property type="entry name" value="TAT"/>
    <property type="match status" value="1"/>
</dbReference>
<feature type="region of interest" description="Disordered" evidence="1">
    <location>
        <begin position="260"/>
        <end position="289"/>
    </location>
</feature>
<sequence>MLGQGDPQPDRRRTLMLMAGLAAAGAAGTLAWQQPWNKWGADVATAVGQRKAMTLPDASELVLNTDSAADIAFTQAARRIDLRSGEILVTTRPDPAPAARPLLVGTTQGDVLALGTRFCVREMEGRVRVAVFRDAVEIRPARGAASRLVAGHQAESRPKALRRPCRPMTAPRSGNRGCCWRRICRWPRSWPKWPAIAAASCAAIRAFPASASRARSLWPIPMPGWRFWPAPCRCGWCAARPGGWWSSRGADYFPSGVISFRRSSGEQGKGQPPRDPASRRSNRKQDEAA</sequence>
<name>A0ABN5M3P3_9RHOB</name>
<accession>A0ABN5M3P3</accession>
<gene>
    <name evidence="3" type="ORF">DPM13_02150</name>
</gene>
<evidence type="ECO:0000259" key="2">
    <source>
        <dbReference type="Pfam" id="PF04773"/>
    </source>
</evidence>
<dbReference type="PANTHER" id="PTHR30273:SF2">
    <property type="entry name" value="PROTEIN FECR"/>
    <property type="match status" value="1"/>
</dbReference>
<protein>
    <recommendedName>
        <fullName evidence="2">FecR protein domain-containing protein</fullName>
    </recommendedName>
</protein>
<organism evidence="3 4">
    <name type="scientific">Paracoccus mutanolyticus</name>
    <dbReference type="NCBI Taxonomy" id="1499308"/>
    <lineage>
        <taxon>Bacteria</taxon>
        <taxon>Pseudomonadati</taxon>
        <taxon>Pseudomonadota</taxon>
        <taxon>Alphaproteobacteria</taxon>
        <taxon>Rhodobacterales</taxon>
        <taxon>Paracoccaceae</taxon>
        <taxon>Paracoccus</taxon>
    </lineage>
</organism>
<dbReference type="EMBL" id="CP030239">
    <property type="protein sequence ID" value="AWX92443.1"/>
    <property type="molecule type" value="Genomic_DNA"/>
</dbReference>
<evidence type="ECO:0000313" key="3">
    <source>
        <dbReference type="EMBL" id="AWX92443.1"/>
    </source>
</evidence>
<dbReference type="InterPro" id="IPR012373">
    <property type="entry name" value="Ferrdict_sens_TM"/>
</dbReference>
<dbReference type="Pfam" id="PF04773">
    <property type="entry name" value="FecR"/>
    <property type="match status" value="1"/>
</dbReference>
<dbReference type="InterPro" id="IPR006311">
    <property type="entry name" value="TAT_signal"/>
</dbReference>
<dbReference type="InterPro" id="IPR006860">
    <property type="entry name" value="FecR"/>
</dbReference>
<dbReference type="Gene3D" id="2.60.120.1440">
    <property type="match status" value="1"/>
</dbReference>
<evidence type="ECO:0000313" key="4">
    <source>
        <dbReference type="Proteomes" id="UP000249922"/>
    </source>
</evidence>
<feature type="domain" description="FecR protein" evidence="2">
    <location>
        <begin position="42"/>
        <end position="137"/>
    </location>
</feature>